<feature type="chain" id="PRO_5025571002" evidence="1">
    <location>
        <begin position="19"/>
        <end position="164"/>
    </location>
</feature>
<dbReference type="CDD" id="cd00158">
    <property type="entry name" value="RHOD"/>
    <property type="match status" value="1"/>
</dbReference>
<dbReference type="EMBL" id="JAAIKD010000005">
    <property type="protein sequence ID" value="NEV94545.1"/>
    <property type="molecule type" value="Genomic_DNA"/>
</dbReference>
<dbReference type="Proteomes" id="UP000478505">
    <property type="component" value="Unassembled WGS sequence"/>
</dbReference>
<dbReference type="PANTHER" id="PTHR44086:SF10">
    <property type="entry name" value="THIOSULFATE SULFURTRANSFERASE_RHODANESE-LIKE DOMAIN-CONTAINING PROTEIN 3"/>
    <property type="match status" value="1"/>
</dbReference>
<evidence type="ECO:0000313" key="4">
    <source>
        <dbReference type="Proteomes" id="UP000478505"/>
    </source>
</evidence>
<dbReference type="Pfam" id="PF00581">
    <property type="entry name" value="Rhodanese"/>
    <property type="match status" value="1"/>
</dbReference>
<dbReference type="SMART" id="SM00450">
    <property type="entry name" value="RHOD"/>
    <property type="match status" value="1"/>
</dbReference>
<dbReference type="GO" id="GO:0004792">
    <property type="term" value="F:thiosulfate-cyanide sulfurtransferase activity"/>
    <property type="evidence" value="ECO:0007669"/>
    <property type="project" value="TreeGrafter"/>
</dbReference>
<dbReference type="Gene3D" id="3.40.250.10">
    <property type="entry name" value="Rhodanese-like domain"/>
    <property type="match status" value="1"/>
</dbReference>
<dbReference type="PROSITE" id="PS50206">
    <property type="entry name" value="RHODANESE_3"/>
    <property type="match status" value="1"/>
</dbReference>
<reference evidence="3 4" key="1">
    <citation type="submission" date="2020-02" db="EMBL/GenBank/DDBJ databases">
        <title>Flavobacteriaceae Psychroflexus bacterium YR1-1, complete genome.</title>
        <authorList>
            <person name="Li Y."/>
            <person name="Wu S."/>
        </authorList>
    </citation>
    <scope>NUCLEOTIDE SEQUENCE [LARGE SCALE GENOMIC DNA]</scope>
    <source>
        <strain evidence="3 4">YR1-1</strain>
    </source>
</reference>
<accession>A0A6B3R632</accession>
<evidence type="ECO:0000256" key="1">
    <source>
        <dbReference type="SAM" id="SignalP"/>
    </source>
</evidence>
<organism evidence="3 4">
    <name type="scientific">Psychroflexus aurantiacus</name>
    <dbReference type="NCBI Taxonomy" id="2709310"/>
    <lineage>
        <taxon>Bacteria</taxon>
        <taxon>Pseudomonadati</taxon>
        <taxon>Bacteroidota</taxon>
        <taxon>Flavobacteriia</taxon>
        <taxon>Flavobacteriales</taxon>
        <taxon>Flavobacteriaceae</taxon>
        <taxon>Psychroflexus</taxon>
    </lineage>
</organism>
<dbReference type="SUPFAM" id="SSF52821">
    <property type="entry name" value="Rhodanese/Cell cycle control phosphatase"/>
    <property type="match status" value="1"/>
</dbReference>
<proteinExistence type="predicted"/>
<dbReference type="PANTHER" id="PTHR44086">
    <property type="entry name" value="THIOSULFATE SULFURTRANSFERASE RDL2, MITOCHONDRIAL-RELATED"/>
    <property type="match status" value="1"/>
</dbReference>
<dbReference type="AlphaFoldDB" id="A0A6B3R632"/>
<name>A0A6B3R632_9FLAO</name>
<feature type="signal peptide" evidence="1">
    <location>
        <begin position="1"/>
        <end position="18"/>
    </location>
</feature>
<evidence type="ECO:0000313" key="3">
    <source>
        <dbReference type="EMBL" id="NEV94545.1"/>
    </source>
</evidence>
<dbReference type="InterPro" id="IPR001763">
    <property type="entry name" value="Rhodanese-like_dom"/>
</dbReference>
<dbReference type="RefSeq" id="WP_164005260.1">
    <property type="nucleotide sequence ID" value="NZ_JAAIKD010000005.1"/>
</dbReference>
<feature type="domain" description="Rhodanese" evidence="2">
    <location>
        <begin position="47"/>
        <end position="137"/>
    </location>
</feature>
<evidence type="ECO:0000259" key="2">
    <source>
        <dbReference type="PROSITE" id="PS50206"/>
    </source>
</evidence>
<keyword evidence="4" id="KW-1185">Reference proteome</keyword>
<sequence length="164" mass="18852">MKIKLILLAFLGPCLAFSQSIDQAIEKYNSHTVDYISVEDLVELKDSIPNLKLLDTRQPSEYSISHLQDAIFAGYEDFKLKTIEDKIDPEDTIVVYCSIGVRSEDIGERLQKAGYKHVFNLYGGLFEWVNTGKEVYDQKGNPTDKVHAYDLFWSKYLKKGQKVY</sequence>
<gene>
    <name evidence="3" type="ORF">G3567_10365</name>
</gene>
<protein>
    <submittedName>
        <fullName evidence="3">Rhodanese-like domain-containing protein</fullName>
    </submittedName>
</protein>
<comment type="caution">
    <text evidence="3">The sequence shown here is derived from an EMBL/GenBank/DDBJ whole genome shotgun (WGS) entry which is preliminary data.</text>
</comment>
<keyword evidence="1" id="KW-0732">Signal</keyword>
<dbReference type="InterPro" id="IPR036873">
    <property type="entry name" value="Rhodanese-like_dom_sf"/>
</dbReference>
<dbReference type="NCBIfam" id="NF045521">
    <property type="entry name" value="rhoda_near_glyco"/>
    <property type="match status" value="1"/>
</dbReference>